<name>A0A448YKY0_BRENA</name>
<gene>
    <name evidence="6" type="ORF">BRENAR_LOCUS2303</name>
</gene>
<dbReference type="InterPro" id="IPR036070">
    <property type="entry name" value="Nop_dom_sf"/>
</dbReference>
<evidence type="ECO:0000313" key="7">
    <source>
        <dbReference type="Proteomes" id="UP000290900"/>
    </source>
</evidence>
<dbReference type="InterPro" id="IPR027105">
    <property type="entry name" value="Prp31"/>
</dbReference>
<feature type="domain" description="Nop" evidence="5">
    <location>
        <begin position="215"/>
        <end position="333"/>
    </location>
</feature>
<dbReference type="STRING" id="13370.A0A448YKY0"/>
<keyword evidence="3" id="KW-0687">Ribonucleoprotein</keyword>
<evidence type="ECO:0000259" key="5">
    <source>
        <dbReference type="PROSITE" id="PS51358"/>
    </source>
</evidence>
<dbReference type="PROSITE" id="PS51358">
    <property type="entry name" value="NOP"/>
    <property type="match status" value="1"/>
</dbReference>
<dbReference type="Proteomes" id="UP000290900">
    <property type="component" value="Unassembled WGS sequence"/>
</dbReference>
<evidence type="ECO:0000256" key="4">
    <source>
        <dbReference type="SAM" id="MobiDB-lite"/>
    </source>
</evidence>
<dbReference type="Pfam" id="PF09785">
    <property type="entry name" value="Prp31_C"/>
    <property type="match status" value="1"/>
</dbReference>
<keyword evidence="7" id="KW-1185">Reference proteome</keyword>
<dbReference type="OrthoDB" id="4771285at2759"/>
<sequence>MSLADQLLSDISDGSDEEIDGEENGIENLALNGSSGVAQHDFDYLITITSLSDIKSVRPYCPVLPRLEAIVSLLNRNDVRPDNDSLLSDTNGVLDKARDSITSVYNFIKVNYKPVWQDLDGLIRNPVNFARIISIVRDDVTNVQNITDQLGDFLKKDEILGLTMSASVMRQADESGIKLSGHHIDLVVEACGILLELDAGRSKIRSFLSKQAYNLAPNITAIVGPEVCAQLLAVYGLEGLCKTPACNLPSLGVNNSAVGELHSGIKNQGYLYRCDLVQSVPEEYRKQAMRQISAKVALASRIDYSTRISDTKDDLFGNKWHDEIASKLEKLQAPPENQRIKPLPKPVDQKSTKRGGRRFRKQKERMQMSEIEKAQNRMVFGEREETRMDASGEEIGLGMAGKFSSGGSYRSLNVSEAHKPQVTKEMAKKLSSFEASNRIGGQGSNLSRLLHQDERVNRYKRKEISEGSSTDWLTTHTVKSDQDRKVKRIKRI</sequence>
<dbReference type="GO" id="GO:0046540">
    <property type="term" value="C:U4/U6 x U5 tri-snRNP complex"/>
    <property type="evidence" value="ECO:0007669"/>
    <property type="project" value="InterPro"/>
</dbReference>
<dbReference type="GO" id="GO:0000244">
    <property type="term" value="P:spliceosomal tri-snRNP complex assembly"/>
    <property type="evidence" value="ECO:0007669"/>
    <property type="project" value="InterPro"/>
</dbReference>
<dbReference type="AlphaFoldDB" id="A0A448YKY0"/>
<accession>A0A448YKY0</accession>
<reference evidence="6 7" key="1">
    <citation type="submission" date="2018-12" db="EMBL/GenBank/DDBJ databases">
        <authorList>
            <person name="Tiukova I."/>
            <person name="Dainat J."/>
        </authorList>
    </citation>
    <scope>NUCLEOTIDE SEQUENCE [LARGE SCALE GENOMIC DNA]</scope>
</reference>
<evidence type="ECO:0000256" key="3">
    <source>
        <dbReference type="ARBA" id="ARBA00023274"/>
    </source>
</evidence>
<dbReference type="InParanoid" id="A0A448YKY0"/>
<dbReference type="InterPro" id="IPR002687">
    <property type="entry name" value="Nop_dom"/>
</dbReference>
<organism evidence="6 7">
    <name type="scientific">Brettanomyces naardenensis</name>
    <name type="common">Yeast</name>
    <dbReference type="NCBI Taxonomy" id="13370"/>
    <lineage>
        <taxon>Eukaryota</taxon>
        <taxon>Fungi</taxon>
        <taxon>Dikarya</taxon>
        <taxon>Ascomycota</taxon>
        <taxon>Saccharomycotina</taxon>
        <taxon>Pichiomycetes</taxon>
        <taxon>Pichiales</taxon>
        <taxon>Pichiaceae</taxon>
        <taxon>Brettanomyces</taxon>
    </lineage>
</organism>
<dbReference type="GO" id="GO:0071011">
    <property type="term" value="C:precatalytic spliceosome"/>
    <property type="evidence" value="ECO:0007669"/>
    <property type="project" value="TreeGrafter"/>
</dbReference>
<dbReference type="Pfam" id="PF01798">
    <property type="entry name" value="Nop"/>
    <property type="match status" value="1"/>
</dbReference>
<dbReference type="Gene3D" id="1.10.287.4070">
    <property type="match status" value="1"/>
</dbReference>
<dbReference type="PANTHER" id="PTHR13904">
    <property type="entry name" value="PRE-MRNA SPLICING FACTOR PRP31"/>
    <property type="match status" value="1"/>
</dbReference>
<evidence type="ECO:0000256" key="2">
    <source>
        <dbReference type="ARBA" id="ARBA00023242"/>
    </source>
</evidence>
<protein>
    <submittedName>
        <fullName evidence="6">DEKNAAC102259</fullName>
    </submittedName>
</protein>
<dbReference type="InterPro" id="IPR042239">
    <property type="entry name" value="Nop_C"/>
</dbReference>
<proteinExistence type="predicted"/>
<dbReference type="PANTHER" id="PTHR13904:SF0">
    <property type="entry name" value="U4_U6 SMALL NUCLEAR RIBONUCLEOPROTEIN PRP31"/>
    <property type="match status" value="1"/>
</dbReference>
<dbReference type="InterPro" id="IPR019175">
    <property type="entry name" value="Prp31_C"/>
</dbReference>
<keyword evidence="2" id="KW-0539">Nucleus</keyword>
<dbReference type="SUPFAM" id="SSF89124">
    <property type="entry name" value="Nop domain"/>
    <property type="match status" value="1"/>
</dbReference>
<comment type="subcellular location">
    <subcellularLocation>
        <location evidence="1">Nucleus</location>
    </subcellularLocation>
</comment>
<feature type="compositionally biased region" description="Basic residues" evidence="4">
    <location>
        <begin position="352"/>
        <end position="363"/>
    </location>
</feature>
<feature type="region of interest" description="Disordered" evidence="4">
    <location>
        <begin position="336"/>
        <end position="366"/>
    </location>
</feature>
<evidence type="ECO:0000313" key="6">
    <source>
        <dbReference type="EMBL" id="VEU21570.1"/>
    </source>
</evidence>
<evidence type="ECO:0000256" key="1">
    <source>
        <dbReference type="ARBA" id="ARBA00004123"/>
    </source>
</evidence>
<dbReference type="EMBL" id="CAACVR010000012">
    <property type="protein sequence ID" value="VEU21570.1"/>
    <property type="molecule type" value="Genomic_DNA"/>
</dbReference>
<dbReference type="GO" id="GO:0005687">
    <property type="term" value="C:U4 snRNP"/>
    <property type="evidence" value="ECO:0007669"/>
    <property type="project" value="TreeGrafter"/>
</dbReference>
<dbReference type="Gene3D" id="1.10.246.90">
    <property type="entry name" value="Nop domain"/>
    <property type="match status" value="1"/>
</dbReference>
<dbReference type="FunCoup" id="A0A448YKY0">
    <property type="interactions" value="1208"/>
</dbReference>